<comment type="caution">
    <text evidence="2">The sequence shown here is derived from an EMBL/GenBank/DDBJ whole genome shotgun (WGS) entry which is preliminary data.</text>
</comment>
<name>A0A0R3KQU3_9BRAD</name>
<keyword evidence="3" id="KW-1185">Reference proteome</keyword>
<evidence type="ECO:0000313" key="3">
    <source>
        <dbReference type="Proteomes" id="UP000050863"/>
    </source>
</evidence>
<feature type="region of interest" description="Disordered" evidence="1">
    <location>
        <begin position="45"/>
        <end position="67"/>
    </location>
</feature>
<evidence type="ECO:0000256" key="1">
    <source>
        <dbReference type="SAM" id="MobiDB-lite"/>
    </source>
</evidence>
<proteinExistence type="predicted"/>
<dbReference type="RefSeq" id="WP_057840001.1">
    <property type="nucleotide sequence ID" value="NZ_LLXZ01000205.1"/>
</dbReference>
<reference evidence="2 3" key="1">
    <citation type="submission" date="2014-03" db="EMBL/GenBank/DDBJ databases">
        <title>Bradyrhizobium valentinum sp. nov., isolated from effective nodules of Lupinus mariae-josephae, a lupine endemic of basic-lime soils in Eastern Spain.</title>
        <authorList>
            <person name="Duran D."/>
            <person name="Rey L."/>
            <person name="Navarro A."/>
            <person name="Busquets A."/>
            <person name="Imperial J."/>
            <person name="Ruiz-Argueso T."/>
        </authorList>
    </citation>
    <scope>NUCLEOTIDE SEQUENCE [LARGE SCALE GENOMIC DNA]</scope>
    <source>
        <strain evidence="2 3">PAC68</strain>
    </source>
</reference>
<dbReference type="Proteomes" id="UP000050863">
    <property type="component" value="Unassembled WGS sequence"/>
</dbReference>
<gene>
    <name evidence="2" type="ORF">CQ12_03820</name>
</gene>
<sequence length="67" mass="7712">MQKRRRIKHTTTLEERLAEEAKQLRAEAGLLPPGPVRDGLLRRARQDETASHMTEWLNSRGLQPPRG</sequence>
<dbReference type="AlphaFoldDB" id="A0A0R3KQU3"/>
<dbReference type="EMBL" id="LLXZ01000205">
    <property type="protein sequence ID" value="KRQ95716.1"/>
    <property type="molecule type" value="Genomic_DNA"/>
</dbReference>
<dbReference type="OrthoDB" id="8128823at2"/>
<dbReference type="STRING" id="280332.CQ12_03820"/>
<evidence type="ECO:0000313" key="2">
    <source>
        <dbReference type="EMBL" id="KRQ95716.1"/>
    </source>
</evidence>
<organism evidence="2 3">
    <name type="scientific">Bradyrhizobium jicamae</name>
    <dbReference type="NCBI Taxonomy" id="280332"/>
    <lineage>
        <taxon>Bacteria</taxon>
        <taxon>Pseudomonadati</taxon>
        <taxon>Pseudomonadota</taxon>
        <taxon>Alphaproteobacteria</taxon>
        <taxon>Hyphomicrobiales</taxon>
        <taxon>Nitrobacteraceae</taxon>
        <taxon>Bradyrhizobium</taxon>
    </lineage>
</organism>
<accession>A0A0R3KQU3</accession>
<protein>
    <submittedName>
        <fullName evidence="2">Uncharacterized protein</fullName>
    </submittedName>
</protein>